<name>A0A1Z3LTH0_BREDI</name>
<feature type="domain" description="IPTL-CTERM protein sorting" evidence="2">
    <location>
        <begin position="227"/>
        <end position="255"/>
    </location>
</feature>
<dbReference type="NCBIfam" id="TIGR04174">
    <property type="entry name" value="IPTL_CTERM"/>
    <property type="match status" value="1"/>
</dbReference>
<feature type="transmembrane region" description="Helical" evidence="1">
    <location>
        <begin position="235"/>
        <end position="252"/>
    </location>
</feature>
<organism evidence="3 4">
    <name type="scientific">Brevundimonas diminuta</name>
    <name type="common">Pseudomonas diminuta</name>
    <dbReference type="NCBI Taxonomy" id="293"/>
    <lineage>
        <taxon>Bacteria</taxon>
        <taxon>Pseudomonadati</taxon>
        <taxon>Pseudomonadota</taxon>
        <taxon>Alphaproteobacteria</taxon>
        <taxon>Caulobacterales</taxon>
        <taxon>Caulobacteraceae</taxon>
        <taxon>Brevundimonas</taxon>
    </lineage>
</organism>
<evidence type="ECO:0000256" key="1">
    <source>
        <dbReference type="SAM" id="Phobius"/>
    </source>
</evidence>
<keyword evidence="1" id="KW-0812">Transmembrane</keyword>
<reference evidence="3 4" key="2">
    <citation type="submission" date="2017-06" db="EMBL/GenBank/DDBJ databases">
        <authorList>
            <person name="Kim H.J."/>
            <person name="Triplett B.A."/>
        </authorList>
    </citation>
    <scope>NUCLEOTIDE SEQUENCE [LARGE SCALE GENOMIC DNA]</scope>
    <source>
        <strain evidence="3 4">BZC3</strain>
    </source>
</reference>
<keyword evidence="1" id="KW-0472">Membrane</keyword>
<dbReference type="Pfam" id="PF18203">
    <property type="entry name" value="IPTL-CTERM"/>
    <property type="match status" value="1"/>
</dbReference>
<dbReference type="AlphaFoldDB" id="A0A1Z3LTH0"/>
<dbReference type="InterPro" id="IPR026442">
    <property type="entry name" value="IPTL_CTERM"/>
</dbReference>
<evidence type="ECO:0000313" key="4">
    <source>
        <dbReference type="Proteomes" id="UP000197024"/>
    </source>
</evidence>
<dbReference type="EMBL" id="CP021995">
    <property type="protein sequence ID" value="ASD25449.1"/>
    <property type="molecule type" value="Genomic_DNA"/>
</dbReference>
<protein>
    <recommendedName>
        <fullName evidence="2">IPTL-CTERM protein sorting domain-containing protein</fullName>
    </recommendedName>
</protein>
<proteinExistence type="predicted"/>
<evidence type="ECO:0000259" key="2">
    <source>
        <dbReference type="Pfam" id="PF18203"/>
    </source>
</evidence>
<accession>A0A1Z3LTH0</accession>
<reference evidence="3 4" key="1">
    <citation type="submission" date="2017-06" db="EMBL/GenBank/DDBJ databases">
        <title>Biodegradation of gentamicin by bacterial consortia AMQD4 in synthetic medium and raw gentamicin sewage.</title>
        <authorList>
            <person name="Chang H."/>
            <person name="Feng Y."/>
            <person name="Li Z."/>
            <person name="Xue J."/>
            <person name="Cheng D."/>
        </authorList>
    </citation>
    <scope>NUCLEOTIDE SEQUENCE [LARGE SCALE GENOMIC DNA]</scope>
    <source>
        <strain evidence="3 4">BZC3</strain>
    </source>
</reference>
<dbReference type="Gene3D" id="2.60.120.260">
    <property type="entry name" value="Galactose-binding domain-like"/>
    <property type="match status" value="1"/>
</dbReference>
<keyword evidence="1" id="KW-1133">Transmembrane helix</keyword>
<evidence type="ECO:0000313" key="3">
    <source>
        <dbReference type="EMBL" id="ASD25449.1"/>
    </source>
</evidence>
<gene>
    <name evidence="3" type="ORF">CD943_00155</name>
</gene>
<dbReference type="Proteomes" id="UP000197024">
    <property type="component" value="Chromosome"/>
</dbReference>
<sequence>MGVRSPFGSLCSSCWFLRPPLHGNETTGGYDMRTLALTAMLAGTMFATTAPGRAVAQTQLISNGSFENGIADWLVGGGANCGAGAITKFNYHSNNTPSPAGPTAGAYYAQLYPIDSNQTCYLYQDVAIPSGHTTLSFDASTGFSPGASAAQYSGAFRVMTTANVVLDTPFFRDGSQASAWNLASYTADLTPYAGQTVRLAFEMKNGTSCCNVTFGDNVSVLNSHTPAPVPTLSEWAMILLGVALAGGAAVYLQRRETTA</sequence>